<reference evidence="4" key="1">
    <citation type="submission" date="2017-01" db="EMBL/GenBank/DDBJ databases">
        <authorList>
            <person name="Varghese N."/>
            <person name="Submissions S."/>
        </authorList>
    </citation>
    <scope>NUCLEOTIDE SEQUENCE [LARGE SCALE GENOMIC DNA]</scope>
    <source>
        <strain evidence="4">DSM 29591</strain>
    </source>
</reference>
<feature type="chain" id="PRO_5011961102" description="Tetratricopeptide repeat-containing protein" evidence="2">
    <location>
        <begin position="20"/>
        <end position="458"/>
    </location>
</feature>
<sequence length="458" mass="49761">MKHICLTIALALLGASAYAQTTVDLSIDQARNIATQALLSDDPALALQIAEAVLAQRPDDRTALIVIAAAAPRLGDAARGRAAGARAFAVSQNDAQRYEAARLTALAAANDQRYTLATFWLRRALTVAPNEQERNRTLNDARGVSRLNPWSTGLSFSLAPSNNVNGGAEDEASTAPGNPTGTLSADAQAISGWRAVLAFNTNYRLHQSRQSRTTVGAQYRGTRVRITDDIDIPDEAFTTDYSEVSLRHERALENGTLSLRATRGLYEYRDLSGPSGAQVVDDEYYDIWRLGIDRQVPLNAQTVLSFSVGRERLDYQNVGIGEVNRVTVGTGLARQLASRDRIGGNITLVDNKGDNVNYTSRDLTLSGNYRWAEPLGPITLGLGGGFRWSDYPDYNLLFAVTGGRQDRTVFANADIGFPQISYAGFTPGLRIDANRTDSNVSRFDRTTFSASLTISSQF</sequence>
<evidence type="ECO:0000256" key="2">
    <source>
        <dbReference type="SAM" id="SignalP"/>
    </source>
</evidence>
<gene>
    <name evidence="3" type="ORF">SAMN05421665_1388</name>
</gene>
<dbReference type="Proteomes" id="UP000186997">
    <property type="component" value="Unassembled WGS sequence"/>
</dbReference>
<dbReference type="InterPro" id="IPR011990">
    <property type="entry name" value="TPR-like_helical_dom_sf"/>
</dbReference>
<evidence type="ECO:0000313" key="4">
    <source>
        <dbReference type="Proteomes" id="UP000186997"/>
    </source>
</evidence>
<feature type="compositionally biased region" description="Polar residues" evidence="1">
    <location>
        <begin position="175"/>
        <end position="184"/>
    </location>
</feature>
<dbReference type="OrthoDB" id="7684399at2"/>
<organism evidence="3 4">
    <name type="scientific">Yoonia rosea</name>
    <dbReference type="NCBI Taxonomy" id="287098"/>
    <lineage>
        <taxon>Bacteria</taxon>
        <taxon>Pseudomonadati</taxon>
        <taxon>Pseudomonadota</taxon>
        <taxon>Alphaproteobacteria</taxon>
        <taxon>Rhodobacterales</taxon>
        <taxon>Paracoccaceae</taxon>
        <taxon>Yoonia</taxon>
    </lineage>
</organism>
<keyword evidence="4" id="KW-1185">Reference proteome</keyword>
<dbReference type="Gene3D" id="1.25.40.10">
    <property type="entry name" value="Tetratricopeptide repeat domain"/>
    <property type="match status" value="1"/>
</dbReference>
<protein>
    <recommendedName>
        <fullName evidence="5">Tetratricopeptide repeat-containing protein</fullName>
    </recommendedName>
</protein>
<dbReference type="AlphaFoldDB" id="A0A1R3WUT0"/>
<proteinExistence type="predicted"/>
<evidence type="ECO:0008006" key="5">
    <source>
        <dbReference type="Google" id="ProtNLM"/>
    </source>
</evidence>
<dbReference type="RefSeq" id="WP_076658951.1">
    <property type="nucleotide sequence ID" value="NZ_FTPR01000001.1"/>
</dbReference>
<accession>A0A1R3WUT0</accession>
<name>A0A1R3WUT0_9RHOB</name>
<feature type="signal peptide" evidence="2">
    <location>
        <begin position="1"/>
        <end position="19"/>
    </location>
</feature>
<dbReference type="SUPFAM" id="SSF48452">
    <property type="entry name" value="TPR-like"/>
    <property type="match status" value="1"/>
</dbReference>
<dbReference type="EMBL" id="FTPR01000001">
    <property type="protein sequence ID" value="SIT82112.1"/>
    <property type="molecule type" value="Genomic_DNA"/>
</dbReference>
<dbReference type="STRING" id="287098.SAMN05421665_1388"/>
<evidence type="ECO:0000256" key="1">
    <source>
        <dbReference type="SAM" id="MobiDB-lite"/>
    </source>
</evidence>
<evidence type="ECO:0000313" key="3">
    <source>
        <dbReference type="EMBL" id="SIT82112.1"/>
    </source>
</evidence>
<feature type="region of interest" description="Disordered" evidence="1">
    <location>
        <begin position="161"/>
        <end position="184"/>
    </location>
</feature>
<keyword evidence="2" id="KW-0732">Signal</keyword>